<name>A0A0P9KVX7_9PSED</name>
<evidence type="ECO:0000313" key="1">
    <source>
        <dbReference type="EMBL" id="RMM15503.1"/>
    </source>
</evidence>
<dbReference type="Proteomes" id="UP000278587">
    <property type="component" value="Unassembled WGS sequence"/>
</dbReference>
<accession>A0A0P9KVX7</accession>
<reference evidence="1 2" key="1">
    <citation type="submission" date="2018-08" db="EMBL/GenBank/DDBJ databases">
        <title>Recombination of ecologically and evolutionarily significant loci maintains genetic cohesion in the Pseudomonas syringae species complex.</title>
        <authorList>
            <person name="Dillon M."/>
            <person name="Thakur S."/>
            <person name="Almeida R.N.D."/>
            <person name="Weir B.S."/>
            <person name="Guttman D.S."/>
        </authorList>
    </citation>
    <scope>NUCLEOTIDE SEQUENCE [LARGE SCALE GENOMIC DNA]</scope>
    <source>
        <strain evidence="1 2">ICMP 4086</strain>
    </source>
</reference>
<dbReference type="InterPro" id="IPR011664">
    <property type="entry name" value="Abi_system_AbiD/AbiF-like"/>
</dbReference>
<gene>
    <name evidence="1" type="ORF">ALQ84_04068</name>
</gene>
<evidence type="ECO:0008006" key="3">
    <source>
        <dbReference type="Google" id="ProtNLM"/>
    </source>
</evidence>
<proteinExistence type="predicted"/>
<dbReference type="AlphaFoldDB" id="A0A0P9KVX7"/>
<evidence type="ECO:0000313" key="2">
    <source>
        <dbReference type="Proteomes" id="UP000278587"/>
    </source>
</evidence>
<sequence length="345" mass="39153">MIGPRIAPTPRAGPQSRTAHQGVSYFRYQFSSMPAGCHGMPQVPLFFLKPAKSPNALLRHLRLKGLGTRGQKIKATQALEFIGHHRLLMYMRPLQDIHKRFYAHVQFDDILQLYDFDRRLRLVCLDGIDRIEVAFRSAIINTLALDKACGPHFYLDAIHFEDGQAHRDLLKQVLGLRENGNASVKHYYRSYNTPALPPVWTVLEAMTIGQLSRLFRDLHIDHRKTVAAKFGYDESVLVSWLKSTTLLRNVCAHHGRLWNASITADAPIYANAIKAEFPSHNDRGRIFARAVVVQALLLKIDATADWKIRFKQLIATLPTAVMAKAGLNTSELGLLVGWEQRQFWS</sequence>
<comment type="caution">
    <text evidence="1">The sequence shown here is derived from an EMBL/GenBank/DDBJ whole genome shotgun (WGS) entry which is preliminary data.</text>
</comment>
<dbReference type="Pfam" id="PF07751">
    <property type="entry name" value="Abi_2"/>
    <property type="match status" value="1"/>
</dbReference>
<dbReference type="EMBL" id="RBOC01000004">
    <property type="protein sequence ID" value="RMM15503.1"/>
    <property type="molecule type" value="Genomic_DNA"/>
</dbReference>
<organism evidence="1 2">
    <name type="scientific">Pseudomonas caricapapayae</name>
    <dbReference type="NCBI Taxonomy" id="46678"/>
    <lineage>
        <taxon>Bacteria</taxon>
        <taxon>Pseudomonadati</taxon>
        <taxon>Pseudomonadota</taxon>
        <taxon>Gammaproteobacteria</taxon>
        <taxon>Pseudomonadales</taxon>
        <taxon>Pseudomonadaceae</taxon>
        <taxon>Pseudomonas</taxon>
    </lineage>
</organism>
<protein>
    <recommendedName>
        <fullName evidence="3">Abortive infection bacteriophage resistance protein</fullName>
    </recommendedName>
</protein>